<gene>
    <name evidence="1" type="ORF">CYMTET_32246</name>
</gene>
<organism evidence="1 2">
    <name type="scientific">Cymbomonas tetramitiformis</name>
    <dbReference type="NCBI Taxonomy" id="36881"/>
    <lineage>
        <taxon>Eukaryota</taxon>
        <taxon>Viridiplantae</taxon>
        <taxon>Chlorophyta</taxon>
        <taxon>Pyramimonadophyceae</taxon>
        <taxon>Pyramimonadales</taxon>
        <taxon>Pyramimonadaceae</taxon>
        <taxon>Cymbomonas</taxon>
    </lineage>
</organism>
<dbReference type="Proteomes" id="UP001190700">
    <property type="component" value="Unassembled WGS sequence"/>
</dbReference>
<sequence length="127" mass="14297">MRPSPGYHHPKNIQCMELMASALKTSFGKIQSMDSTEEVTIEDPDAAHREMLMRKLTALNKDKLALLKLLQSSRTLKALQEIKSYSKPPEVLVRVMVSLFVLLEVNGFEVRFIAADCSYSYSSPACM</sequence>
<protein>
    <submittedName>
        <fullName evidence="1">Uncharacterized protein</fullName>
    </submittedName>
</protein>
<dbReference type="EMBL" id="LGRX02019309">
    <property type="protein sequence ID" value="KAK3258719.1"/>
    <property type="molecule type" value="Genomic_DNA"/>
</dbReference>
<keyword evidence="2" id="KW-1185">Reference proteome</keyword>
<name>A0AAE0FFN8_9CHLO</name>
<evidence type="ECO:0000313" key="1">
    <source>
        <dbReference type="EMBL" id="KAK3258719.1"/>
    </source>
</evidence>
<evidence type="ECO:0000313" key="2">
    <source>
        <dbReference type="Proteomes" id="UP001190700"/>
    </source>
</evidence>
<reference evidence="1 2" key="1">
    <citation type="journal article" date="2015" name="Genome Biol. Evol.">
        <title>Comparative Genomics of a Bacterivorous Green Alga Reveals Evolutionary Causalities and Consequences of Phago-Mixotrophic Mode of Nutrition.</title>
        <authorList>
            <person name="Burns J.A."/>
            <person name="Paasch A."/>
            <person name="Narechania A."/>
            <person name="Kim E."/>
        </authorList>
    </citation>
    <scope>NUCLEOTIDE SEQUENCE [LARGE SCALE GENOMIC DNA]</scope>
    <source>
        <strain evidence="1 2">PLY_AMNH</strain>
    </source>
</reference>
<accession>A0AAE0FFN8</accession>
<proteinExistence type="predicted"/>
<comment type="caution">
    <text evidence="1">The sequence shown here is derived from an EMBL/GenBank/DDBJ whole genome shotgun (WGS) entry which is preliminary data.</text>
</comment>
<dbReference type="AlphaFoldDB" id="A0AAE0FFN8"/>